<feature type="transmembrane region" description="Helical" evidence="2">
    <location>
        <begin position="579"/>
        <end position="601"/>
    </location>
</feature>
<reference evidence="5 6" key="1">
    <citation type="submission" date="2019-06" db="EMBL/GenBank/DDBJ databases">
        <title>Aeromicrobium sp. nov., isolated from a maize field.</title>
        <authorList>
            <person name="Lin S.-Y."/>
            <person name="Tsai C.-F."/>
            <person name="Young C.-C."/>
        </authorList>
    </citation>
    <scope>NUCLEOTIDE SEQUENCE [LARGE SCALE GENOMIC DNA]</scope>
    <source>
        <strain evidence="5 6">CC-CFT486</strain>
    </source>
</reference>
<protein>
    <submittedName>
        <fullName evidence="5">VWA domain-containing protein</fullName>
    </submittedName>
</protein>
<dbReference type="OrthoDB" id="4318225at2"/>
<dbReference type="Pfam" id="PF13519">
    <property type="entry name" value="VWA_2"/>
    <property type="match status" value="1"/>
</dbReference>
<dbReference type="SMART" id="SM00327">
    <property type="entry name" value="VWA"/>
    <property type="match status" value="1"/>
</dbReference>
<feature type="chain" id="PRO_5022987865" evidence="3">
    <location>
        <begin position="27"/>
        <end position="614"/>
    </location>
</feature>
<evidence type="ECO:0000256" key="3">
    <source>
        <dbReference type="SAM" id="SignalP"/>
    </source>
</evidence>
<feature type="signal peptide" evidence="3">
    <location>
        <begin position="1"/>
        <end position="26"/>
    </location>
</feature>
<gene>
    <name evidence="5" type="ORF">FHP06_04580</name>
</gene>
<name>A0A5C8NNF3_9ACTN</name>
<feature type="domain" description="VWFA" evidence="4">
    <location>
        <begin position="38"/>
        <end position="218"/>
    </location>
</feature>
<dbReference type="InterPro" id="IPR036465">
    <property type="entry name" value="vWFA_dom_sf"/>
</dbReference>
<organism evidence="5 6">
    <name type="scientific">Aeromicrobium terrae</name>
    <dbReference type="NCBI Taxonomy" id="2498846"/>
    <lineage>
        <taxon>Bacteria</taxon>
        <taxon>Bacillati</taxon>
        <taxon>Actinomycetota</taxon>
        <taxon>Actinomycetes</taxon>
        <taxon>Propionibacteriales</taxon>
        <taxon>Nocardioidaceae</taxon>
        <taxon>Aeromicrobium</taxon>
    </lineage>
</organism>
<sequence>MTRGIHGSVVACLVAGLLSVAAPASADDESVLGQDGGSLILVLDGSGSMKESAGGQTRMKAAQKSLRTVVDRLPDDSKVGLRVYGSTIEDGKGSCKDSELLVPVGDVDKAKLKAGIDKLKPLGNTPIAYSLKQAYKDLPKEGPRSIVLVSDGEENCGGDPCKVARDLKKKGADFYVDVVGLQVDAKSRSQLTCVASAGGGTYYDVSDIEDLPSTLTRTSVRAARGYKEAGLPVEGAESASADAPEIEDGQWLDTIGDTGAEHYTVPDPGKGTLHVSASTRTTSPELSATEGLSISLTSADGTECGDSASISVQGSVNQKAPYAVDLTSTPADRKDCGKGPYVVSVEPPQVEGVKPLEVLVRTEPAVKTTEGLPGASESSGYSDDATAPKASGEAQPALGSPSFAGAPPVAPGLYSDSILPGETLLYRVPDVGWGQQPVCDFTLGSTPQAGDALKGGGYFEVALANVYGPTKALVTDPSATTNRVQYAGAANQPLHVAGPTVAYQNRTSSDERIRADALDGDHYCALTLFTSTPTVDEKVGEVPVTLSVAVTGDKTGEPQYASKPKQSANDAQSDDGGVGWGWIVGGLVVLAALIAGLLAAFRRRRDSDATTVDG</sequence>
<dbReference type="SUPFAM" id="SSF53300">
    <property type="entry name" value="vWA-like"/>
    <property type="match status" value="1"/>
</dbReference>
<proteinExistence type="predicted"/>
<dbReference type="PROSITE" id="PS50234">
    <property type="entry name" value="VWFA"/>
    <property type="match status" value="1"/>
</dbReference>
<dbReference type="AlphaFoldDB" id="A0A5C8NNF3"/>
<keyword evidence="2" id="KW-0812">Transmembrane</keyword>
<dbReference type="EMBL" id="VDUX01000002">
    <property type="protein sequence ID" value="TXL61993.1"/>
    <property type="molecule type" value="Genomic_DNA"/>
</dbReference>
<evidence type="ECO:0000259" key="4">
    <source>
        <dbReference type="PROSITE" id="PS50234"/>
    </source>
</evidence>
<dbReference type="InterPro" id="IPR002035">
    <property type="entry name" value="VWF_A"/>
</dbReference>
<feature type="region of interest" description="Disordered" evidence="1">
    <location>
        <begin position="554"/>
        <end position="573"/>
    </location>
</feature>
<keyword evidence="6" id="KW-1185">Reference proteome</keyword>
<keyword evidence="2" id="KW-1133">Transmembrane helix</keyword>
<comment type="caution">
    <text evidence="5">The sequence shown here is derived from an EMBL/GenBank/DDBJ whole genome shotgun (WGS) entry which is preliminary data.</text>
</comment>
<keyword evidence="2" id="KW-0472">Membrane</keyword>
<dbReference type="Proteomes" id="UP000321571">
    <property type="component" value="Unassembled WGS sequence"/>
</dbReference>
<accession>A0A5C8NNF3</accession>
<dbReference type="Gene3D" id="3.40.50.410">
    <property type="entry name" value="von Willebrand factor, type A domain"/>
    <property type="match status" value="1"/>
</dbReference>
<evidence type="ECO:0000256" key="2">
    <source>
        <dbReference type="SAM" id="Phobius"/>
    </source>
</evidence>
<feature type="region of interest" description="Disordered" evidence="1">
    <location>
        <begin position="364"/>
        <end position="403"/>
    </location>
</feature>
<evidence type="ECO:0000313" key="5">
    <source>
        <dbReference type="EMBL" id="TXL61993.1"/>
    </source>
</evidence>
<dbReference type="RefSeq" id="WP_147684242.1">
    <property type="nucleotide sequence ID" value="NZ_VDUX01000002.1"/>
</dbReference>
<evidence type="ECO:0000256" key="1">
    <source>
        <dbReference type="SAM" id="MobiDB-lite"/>
    </source>
</evidence>
<evidence type="ECO:0000313" key="6">
    <source>
        <dbReference type="Proteomes" id="UP000321571"/>
    </source>
</evidence>
<keyword evidence="3" id="KW-0732">Signal</keyword>